<proteinExistence type="predicted"/>
<dbReference type="AlphaFoldDB" id="A0A7K0JG95"/>
<organism evidence="1 2">
    <name type="scientific">Phocaeicola vulgatus</name>
    <name type="common">Bacteroides vulgatus</name>
    <dbReference type="NCBI Taxonomy" id="821"/>
    <lineage>
        <taxon>Bacteria</taxon>
        <taxon>Pseudomonadati</taxon>
        <taxon>Bacteroidota</taxon>
        <taxon>Bacteroidia</taxon>
        <taxon>Bacteroidales</taxon>
        <taxon>Bacteroidaceae</taxon>
        <taxon>Phocaeicola</taxon>
    </lineage>
</organism>
<comment type="caution">
    <text evidence="1">The sequence shown here is derived from an EMBL/GenBank/DDBJ whole genome shotgun (WGS) entry which is preliminary data.</text>
</comment>
<dbReference type="Proteomes" id="UP000460950">
    <property type="component" value="Unassembled WGS sequence"/>
</dbReference>
<dbReference type="EMBL" id="VULU01000021">
    <property type="protein sequence ID" value="MSS49027.1"/>
    <property type="molecule type" value="Genomic_DNA"/>
</dbReference>
<dbReference type="RefSeq" id="WP_154577484.1">
    <property type="nucleotide sequence ID" value="NZ_DAWEEQ010000118.1"/>
</dbReference>
<name>A0A7K0JG95_PHOVU</name>
<evidence type="ECO:0000313" key="1">
    <source>
        <dbReference type="EMBL" id="MSS49027.1"/>
    </source>
</evidence>
<protein>
    <submittedName>
        <fullName evidence="1">Uncharacterized protein</fullName>
    </submittedName>
</protein>
<reference evidence="1 2" key="1">
    <citation type="submission" date="2019-09" db="EMBL/GenBank/DDBJ databases">
        <title>In-depth cultivation of the pig gut microbiome towards novel bacterial diversity and tailored functional studies.</title>
        <authorList>
            <person name="Wylensek D."/>
            <person name="Hitch T.C.A."/>
            <person name="Clavel T."/>
        </authorList>
    </citation>
    <scope>NUCLEOTIDE SEQUENCE [LARGE SCALE GENOMIC DNA]</scope>
    <source>
        <strain evidence="1 2">WCA-389-WT-3C</strain>
    </source>
</reference>
<evidence type="ECO:0000313" key="2">
    <source>
        <dbReference type="Proteomes" id="UP000460950"/>
    </source>
</evidence>
<accession>A0A7K0JG95</accession>
<gene>
    <name evidence="1" type="ORF">FYJ30_12165</name>
</gene>
<sequence length="85" mass="10166">MEVKIENLINVWYDQIPTLFINLVNAIVLARDEKELREVIDHFHKNTSLKGMFAYGFGKHHFWLKQRKVSDPSKLMEHRILVVEF</sequence>